<keyword evidence="1" id="KW-0863">Zinc-finger</keyword>
<dbReference type="SUPFAM" id="SSF56672">
    <property type="entry name" value="DNA/RNA polymerases"/>
    <property type="match status" value="1"/>
</dbReference>
<dbReference type="SMART" id="SM00355">
    <property type="entry name" value="ZnF_C2H2"/>
    <property type="match status" value="7"/>
</dbReference>
<feature type="domain" description="C2H2-type" evidence="3">
    <location>
        <begin position="732"/>
        <end position="760"/>
    </location>
</feature>
<evidence type="ECO:0000256" key="2">
    <source>
        <dbReference type="SAM" id="MobiDB-lite"/>
    </source>
</evidence>
<feature type="compositionally biased region" description="Basic residues" evidence="2">
    <location>
        <begin position="1342"/>
        <end position="1361"/>
    </location>
</feature>
<dbReference type="EMBL" id="CAMXCT030003729">
    <property type="protein sequence ID" value="CAL4793252.1"/>
    <property type="molecule type" value="Genomic_DNA"/>
</dbReference>
<keyword evidence="1" id="KW-0862">Zinc</keyword>
<organism evidence="5">
    <name type="scientific">Cladocopium goreaui</name>
    <dbReference type="NCBI Taxonomy" id="2562237"/>
    <lineage>
        <taxon>Eukaryota</taxon>
        <taxon>Sar</taxon>
        <taxon>Alveolata</taxon>
        <taxon>Dinophyceae</taxon>
        <taxon>Suessiales</taxon>
        <taxon>Symbiodiniaceae</taxon>
        <taxon>Cladocopium</taxon>
    </lineage>
</organism>
<dbReference type="OrthoDB" id="8063258at2759"/>
<reference evidence="6 7" key="2">
    <citation type="submission" date="2024-05" db="EMBL/GenBank/DDBJ databases">
        <authorList>
            <person name="Chen Y."/>
            <person name="Shah S."/>
            <person name="Dougan E. K."/>
            <person name="Thang M."/>
            <person name="Chan C."/>
        </authorList>
    </citation>
    <scope>NUCLEOTIDE SEQUENCE [LARGE SCALE GENOMIC DNA]</scope>
</reference>
<dbReference type="GO" id="GO:0008270">
    <property type="term" value="F:zinc ion binding"/>
    <property type="evidence" value="ECO:0007669"/>
    <property type="project" value="UniProtKB-KW"/>
</dbReference>
<feature type="domain" description="Reverse transcriptase" evidence="4">
    <location>
        <begin position="1"/>
        <end position="322"/>
    </location>
</feature>
<reference evidence="5" key="1">
    <citation type="submission" date="2022-10" db="EMBL/GenBank/DDBJ databases">
        <authorList>
            <person name="Chen Y."/>
            <person name="Dougan E. K."/>
            <person name="Chan C."/>
            <person name="Rhodes N."/>
            <person name="Thang M."/>
        </authorList>
    </citation>
    <scope>NUCLEOTIDE SEQUENCE</scope>
</reference>
<evidence type="ECO:0000259" key="4">
    <source>
        <dbReference type="PROSITE" id="PS50878"/>
    </source>
</evidence>
<dbReference type="EMBL" id="CAMXCT010003729">
    <property type="protein sequence ID" value="CAI4005940.1"/>
    <property type="molecule type" value="Genomic_DNA"/>
</dbReference>
<sequence length="1361" mass="154366">DLAQELSRIPAVKAVARPCAPGAVWKSLAYLIAPAIHAKLQEWALRPLALQEPISKAVVGLLTRAAQRDALPQLTRMPLWAYLPGRSTQDALLRVARHCHAARQLMQSLRTNPFTRQQGLPRFKIAGALQIFLDIERAFDMLSREHLFSRLHHLEINPHIIQLLALWHQETHYSLFCNGEESTIPVGKGVRQGCRAAPLLWNGYMWLFLVELSKEVNLTWVLQCLNIYADDCHMGDLYRSSQELQLLLDNINKTLLLLKKFGLTINPTKCTALLTMGGTNHRKLRASLTAWRDGKEWLCLGTTADPMWIPIEPTAKYLGTIISYRNFEDATIRHRAQLARIAFGRLKRWLTGRRGLQQKQRLQLFTTCVYPVLTYGIFSIGITTVGLQHIQQLLYCQLRQILCNHAYITGHSHTYALSVNRVALPTEWLWRSAETLQRSVERRTLRAGPHDIVHQVEWTHLADIIELLHNHHCRGPDIVIQPPALDVPLLSPQYTCQLCDFQTHDTAMFRRHCTVVHGHRMTRTLHVNLAQHMKHGLPQCRFCHQKFTTWRSFTIHAQRGCQVLQAGPTACWLDLTWPLAADRLHRPTMFAPKQDAPVRGQIQLSSTDLQNITSQEWGPRILTIVGSKNWHHMKKETDACMYLANRCCLCDQFLGRTQELHRHYKLHHPEFWPHVQTKGTQLTHLHGEDPPCPYCGALFNANHQCTVWLQLAMLLIYGGGVTTEPQPVPVTLRCEICMDTFATNEDLHAHLTMTHRLKSTSYNVARDSLAGEPVCAHCQTMYDSLESLRSHINQSRCPRFNPDLPTEVVDVLPQWVDAMCRGQFANVLRDAHVRLQLTLRCQNCSSRYQRSSSLAGHLQSAHPQLWSASQELTQVMVSLLYDQAGCLCNPGVGSGRNSHVCLPIRQLAMQHLRMEGQILFPHQPSDEELTAIFSLNLTRQQRFTLEKTITDRAISNFWTADPVLTILRETCVLCGQPMHPADLIPHLYEAHQCGQPIVHFIKTQLALKFLAHATDDGECYACQQVYNCPRNSALDPNDASRTATAQAHFRAQPPMADMDMPEAEEVSQQVWTAFQAIAPLMTDKTLILEPNAAPKRQRKGDSTPQPPGHAKPTQGNGKVDLAQAMTLMAKLALRLDRDLQQLKREDTFIYFFGHKGPNSSLQTLLEATKTWAENFQAPQPAQPVQPLRQHLMQILFNTLLTRLTQLGESERGSEIQETAIRNQILLPDGQCPYLEWDAAQKQLKISQRRPLTLKHLHQLCTDMIEHLADVNLVSAFHALPSTNKEVTAWKLQISLRADTPWQILQTMSNSAVWHLMGTALKPHGQKQSPLAMNLQQALGMHKPPKGKGKGKGKHKVAPKQE</sequence>
<dbReference type="Proteomes" id="UP001152797">
    <property type="component" value="Unassembled WGS sequence"/>
</dbReference>
<dbReference type="PROSITE" id="PS00028">
    <property type="entry name" value="ZINC_FINGER_C2H2_1"/>
    <property type="match status" value="3"/>
</dbReference>
<evidence type="ECO:0000313" key="5">
    <source>
        <dbReference type="EMBL" id="CAI4005940.1"/>
    </source>
</evidence>
<name>A0A9P1DA43_9DINO</name>
<comment type="caution">
    <text evidence="5">The sequence shown here is derived from an EMBL/GenBank/DDBJ whole genome shotgun (WGS) entry which is preliminary data.</text>
</comment>
<dbReference type="InterPro" id="IPR000477">
    <property type="entry name" value="RT_dom"/>
</dbReference>
<dbReference type="PROSITE" id="PS50157">
    <property type="entry name" value="ZINC_FINGER_C2H2_2"/>
    <property type="match status" value="1"/>
</dbReference>
<evidence type="ECO:0000259" key="3">
    <source>
        <dbReference type="PROSITE" id="PS50157"/>
    </source>
</evidence>
<feature type="region of interest" description="Disordered" evidence="2">
    <location>
        <begin position="1339"/>
        <end position="1361"/>
    </location>
</feature>
<dbReference type="EMBL" id="CAMXCT020003729">
    <property type="protein sequence ID" value="CAL1159315.1"/>
    <property type="molecule type" value="Genomic_DNA"/>
</dbReference>
<accession>A0A9P1DA43</accession>
<evidence type="ECO:0000313" key="6">
    <source>
        <dbReference type="EMBL" id="CAL4793252.1"/>
    </source>
</evidence>
<dbReference type="PANTHER" id="PTHR47027:SF20">
    <property type="entry name" value="REVERSE TRANSCRIPTASE-LIKE PROTEIN WITH RNA-DIRECTED DNA POLYMERASE DOMAIN"/>
    <property type="match status" value="1"/>
</dbReference>
<feature type="non-terminal residue" evidence="5">
    <location>
        <position position="1361"/>
    </location>
</feature>
<dbReference type="Pfam" id="PF00078">
    <property type="entry name" value="RVT_1"/>
    <property type="match status" value="1"/>
</dbReference>
<proteinExistence type="predicted"/>
<evidence type="ECO:0000256" key="1">
    <source>
        <dbReference type="PROSITE-ProRule" id="PRU00042"/>
    </source>
</evidence>
<keyword evidence="7" id="KW-1185">Reference proteome</keyword>
<dbReference type="PANTHER" id="PTHR47027">
    <property type="entry name" value="REVERSE TRANSCRIPTASE DOMAIN-CONTAINING PROTEIN"/>
    <property type="match status" value="1"/>
</dbReference>
<protein>
    <submittedName>
        <fullName evidence="6">Secreted RxLR effector protein 78</fullName>
    </submittedName>
</protein>
<gene>
    <name evidence="5" type="ORF">C1SCF055_LOCUS31625</name>
</gene>
<dbReference type="InterPro" id="IPR043502">
    <property type="entry name" value="DNA/RNA_pol_sf"/>
</dbReference>
<dbReference type="InterPro" id="IPR013087">
    <property type="entry name" value="Znf_C2H2_type"/>
</dbReference>
<keyword evidence="1" id="KW-0479">Metal-binding</keyword>
<feature type="region of interest" description="Disordered" evidence="2">
    <location>
        <begin position="1093"/>
        <end position="1118"/>
    </location>
</feature>
<evidence type="ECO:0000313" key="7">
    <source>
        <dbReference type="Proteomes" id="UP001152797"/>
    </source>
</evidence>
<dbReference type="PROSITE" id="PS50878">
    <property type="entry name" value="RT_POL"/>
    <property type="match status" value="1"/>
</dbReference>